<evidence type="ECO:0000313" key="2">
    <source>
        <dbReference type="EMBL" id="TBT84589.1"/>
    </source>
</evidence>
<protein>
    <submittedName>
        <fullName evidence="2">ACT domain-containing protein</fullName>
    </submittedName>
</protein>
<dbReference type="AlphaFoldDB" id="A0A4V2JSF7"/>
<organism evidence="2 3">
    <name type="scientific">Propioniciclava sinopodophylli</name>
    <dbReference type="NCBI Taxonomy" id="1837344"/>
    <lineage>
        <taxon>Bacteria</taxon>
        <taxon>Bacillati</taxon>
        <taxon>Actinomycetota</taxon>
        <taxon>Actinomycetes</taxon>
        <taxon>Propionibacteriales</taxon>
        <taxon>Propionibacteriaceae</taxon>
        <taxon>Propioniciclava</taxon>
    </lineage>
</organism>
<dbReference type="RefSeq" id="WP_131168013.1">
    <property type="nucleotide sequence ID" value="NZ_SDMQ01000007.1"/>
</dbReference>
<proteinExistence type="predicted"/>
<dbReference type="SUPFAM" id="SSF55021">
    <property type="entry name" value="ACT-like"/>
    <property type="match status" value="1"/>
</dbReference>
<comment type="caution">
    <text evidence="2">The sequence shown here is derived from an EMBL/GenBank/DDBJ whole genome shotgun (WGS) entry which is preliminary data.</text>
</comment>
<sequence length="212" mass="22517">MYLLRVALPDRPGSLGAVASALGAAHADINAVEIVEKGAGRAVDDFMLTIPGDVRPDALVTACARVPDVEVLWVSFYPENWGLHADLDVLDAMAEQPERAEVLLTDAAPATFHCSWALLVDRDHGTVLHRSALAPIGTQVPPGVFGDLGTAHVADLPADWHDGWGEAAIAVAPCRTGHSIVVGRPGPEFRKAELARLRHLALMASEHEPATQ</sequence>
<accession>A0A4V2JSF7</accession>
<dbReference type="Gene3D" id="3.30.70.260">
    <property type="match status" value="1"/>
</dbReference>
<name>A0A4V2JSF7_9ACTN</name>
<evidence type="ECO:0000259" key="1">
    <source>
        <dbReference type="PROSITE" id="PS51671"/>
    </source>
</evidence>
<dbReference type="Proteomes" id="UP000292373">
    <property type="component" value="Unassembled WGS sequence"/>
</dbReference>
<dbReference type="PROSITE" id="PS51671">
    <property type="entry name" value="ACT"/>
    <property type="match status" value="1"/>
</dbReference>
<dbReference type="OrthoDB" id="5243606at2"/>
<dbReference type="EMBL" id="SDMQ01000007">
    <property type="protein sequence ID" value="TBT84589.1"/>
    <property type="molecule type" value="Genomic_DNA"/>
</dbReference>
<dbReference type="InterPro" id="IPR002912">
    <property type="entry name" value="ACT_dom"/>
</dbReference>
<dbReference type="InterPro" id="IPR045865">
    <property type="entry name" value="ACT-like_dom_sf"/>
</dbReference>
<keyword evidence="3" id="KW-1185">Reference proteome</keyword>
<evidence type="ECO:0000313" key="3">
    <source>
        <dbReference type="Proteomes" id="UP000292373"/>
    </source>
</evidence>
<dbReference type="Pfam" id="PF01842">
    <property type="entry name" value="ACT"/>
    <property type="match status" value="1"/>
</dbReference>
<feature type="domain" description="ACT" evidence="1">
    <location>
        <begin position="3"/>
        <end position="79"/>
    </location>
</feature>
<gene>
    <name evidence="2" type="ORF">ET989_07925</name>
</gene>
<reference evidence="2 3" key="1">
    <citation type="submission" date="2019-01" db="EMBL/GenBank/DDBJ databases">
        <title>Lactibacter flavus gen. nov., sp. nov., a novel bacterium of the family Propionibacteriaceae isolated from raw milk and dairy products.</title>
        <authorList>
            <person name="Huptas C."/>
            <person name="Wenning M."/>
            <person name="Breitenwieser F."/>
            <person name="Doll E."/>
            <person name="Von Neubeck M."/>
            <person name="Busse H.-J."/>
            <person name="Scherer S."/>
        </authorList>
    </citation>
    <scope>NUCLEOTIDE SEQUENCE [LARGE SCALE GENOMIC DNA]</scope>
    <source>
        <strain evidence="2 3">KCTC 33808</strain>
    </source>
</reference>